<evidence type="ECO:0000259" key="2">
    <source>
        <dbReference type="Pfam" id="PF25917"/>
    </source>
</evidence>
<dbReference type="AlphaFoldDB" id="A0A241XUG9"/>
<dbReference type="GO" id="GO:0055085">
    <property type="term" value="P:transmembrane transport"/>
    <property type="evidence" value="ECO:0007669"/>
    <property type="project" value="InterPro"/>
</dbReference>
<dbReference type="Pfam" id="PF25917">
    <property type="entry name" value="BSH_RND"/>
    <property type="match status" value="1"/>
</dbReference>
<dbReference type="SUPFAM" id="SSF111369">
    <property type="entry name" value="HlyD-like secretion proteins"/>
    <property type="match status" value="3"/>
</dbReference>
<comment type="caution">
    <text evidence="4">The sequence shown here is derived from an EMBL/GenBank/DDBJ whole genome shotgun (WGS) entry which is preliminary data.</text>
</comment>
<organism evidence="4 5">
    <name type="scientific">Pseudomonas aeruginosa</name>
    <dbReference type="NCBI Taxonomy" id="287"/>
    <lineage>
        <taxon>Bacteria</taxon>
        <taxon>Pseudomonadati</taxon>
        <taxon>Pseudomonadota</taxon>
        <taxon>Gammaproteobacteria</taxon>
        <taxon>Pseudomonadales</taxon>
        <taxon>Pseudomonadaceae</taxon>
        <taxon>Pseudomonas</taxon>
    </lineage>
</organism>
<dbReference type="PRINTS" id="PR01490">
    <property type="entry name" value="RTXTOXIND"/>
</dbReference>
<dbReference type="Proteomes" id="UP000194857">
    <property type="component" value="Unassembled WGS sequence"/>
</dbReference>
<accession>A0A241XUG9</accession>
<evidence type="ECO:0000313" key="4">
    <source>
        <dbReference type="EMBL" id="OTI64815.1"/>
    </source>
</evidence>
<feature type="domain" description="Multidrug resistance protein MdtA-like barrel-sandwich hybrid" evidence="2">
    <location>
        <begin position="58"/>
        <end position="248"/>
    </location>
</feature>
<protein>
    <submittedName>
        <fullName evidence="4">Transporter</fullName>
    </submittedName>
</protein>
<dbReference type="Gene3D" id="2.40.50.100">
    <property type="match status" value="1"/>
</dbReference>
<dbReference type="Pfam" id="PF25954">
    <property type="entry name" value="Beta-barrel_RND_2"/>
    <property type="match status" value="1"/>
</dbReference>
<feature type="domain" description="CusB-like beta-barrel" evidence="3">
    <location>
        <begin position="258"/>
        <end position="298"/>
    </location>
</feature>
<sequence length="355" mass="39236">MAEFCRRNTPPMPAQLKRRLTVFLVAVGLIALAFFLHWWFIGRHVESTDNAYVQGEITRVASQLGARVEEVLVRDNQHVDKGQLLVRLEDADFKLAVERAQAALATREAELAQARSKLVQQGSLIAASAADVNASQATLGRAQIDLNRAEALRKPGYVSEERVTTLTADNHVARSQLAKARADLEAQRVQRDTLGAEIKRLEAQIASARTELAQAEINLSRTLIHSPISGLVGQRSARNGQYVQVGTHLLSLVPDEDIWVQANFKETQVGRMRDGQKARLTFDAFPDTPIDGRIDSLFAASGAQFSLLPPDNATGNFTKVVQRIPVKIVFEADNPLHDRIRPGMSVEAEVELRDR</sequence>
<dbReference type="PANTHER" id="PTHR30386">
    <property type="entry name" value="MEMBRANE FUSION SUBUNIT OF EMRAB-TOLC MULTIDRUG EFFLUX PUMP"/>
    <property type="match status" value="1"/>
</dbReference>
<dbReference type="EMBL" id="NFFZ01000002">
    <property type="protein sequence ID" value="OTI64815.1"/>
    <property type="molecule type" value="Genomic_DNA"/>
</dbReference>
<dbReference type="PANTHER" id="PTHR30386:SF24">
    <property type="entry name" value="MULTIDRUG RESISTANCE EFFLUX PUMP"/>
    <property type="match status" value="1"/>
</dbReference>
<dbReference type="Gene3D" id="2.40.30.170">
    <property type="match status" value="1"/>
</dbReference>
<name>A0A241XUG9_PSEAI</name>
<proteinExistence type="inferred from homology"/>
<gene>
    <name evidence="4" type="ORF">CAZ10_03290</name>
</gene>
<dbReference type="InterPro" id="IPR050739">
    <property type="entry name" value="MFP"/>
</dbReference>
<evidence type="ECO:0000313" key="5">
    <source>
        <dbReference type="Proteomes" id="UP000194857"/>
    </source>
</evidence>
<comment type="similarity">
    <text evidence="1">Belongs to the membrane fusion protein (MFP) (TC 8.A.1) family.</text>
</comment>
<dbReference type="InterPro" id="IPR058625">
    <property type="entry name" value="MdtA-like_BSH"/>
</dbReference>
<reference evidence="4 5" key="1">
    <citation type="submission" date="2017-05" db="EMBL/GenBank/DDBJ databases">
        <authorList>
            <person name="Song R."/>
            <person name="Chenine A.L."/>
            <person name="Ruprecht R.M."/>
        </authorList>
    </citation>
    <scope>NUCLEOTIDE SEQUENCE [LARGE SCALE GENOMIC DNA]</scope>
    <source>
        <strain evidence="4 5">S567_C10_BS</strain>
    </source>
</reference>
<dbReference type="InterPro" id="IPR058792">
    <property type="entry name" value="Beta-barrel_RND_2"/>
</dbReference>
<evidence type="ECO:0000259" key="3">
    <source>
        <dbReference type="Pfam" id="PF25954"/>
    </source>
</evidence>
<dbReference type="Gene3D" id="1.10.287.470">
    <property type="entry name" value="Helix hairpin bin"/>
    <property type="match status" value="1"/>
</dbReference>
<evidence type="ECO:0000256" key="1">
    <source>
        <dbReference type="ARBA" id="ARBA00009477"/>
    </source>
</evidence>